<evidence type="ECO:0000313" key="3">
    <source>
        <dbReference type="Proteomes" id="UP001238450"/>
    </source>
</evidence>
<feature type="transmembrane region" description="Helical" evidence="1">
    <location>
        <begin position="235"/>
        <end position="257"/>
    </location>
</feature>
<dbReference type="Proteomes" id="UP001238450">
    <property type="component" value="Unassembled WGS sequence"/>
</dbReference>
<keyword evidence="1" id="KW-1133">Transmembrane helix</keyword>
<keyword evidence="1" id="KW-0472">Membrane</keyword>
<protein>
    <submittedName>
        <fullName evidence="2">Sporulation protein YpjB</fullName>
    </submittedName>
</protein>
<dbReference type="InterPro" id="IPR014231">
    <property type="entry name" value="Spore_YpjB"/>
</dbReference>
<sequence>MWMRLCLILVMLNGFFFWNMPDTWAEDKLPSESTKEQEWLQLALQAQKQIAQPKSLVEAKSTVTKLAMSFSQTNFQEKKYSLGVISVLSNTILEMDEQLNQALIDPEGLAERARKLVYSFDVLVHKNQPLWRNAEPELQRYVSGIKQSNQEQRQEDLQEAVRQFQKSFDLVRPAILISKSPAILQKVDSMLAFLSKNKNFSENETIIQLLEQLIPKIFHGSDQDVMKLLKPTVQMPMPMVIIWLLSTILIVLSYFLWKKYEGTKAGTT</sequence>
<keyword evidence="1" id="KW-0812">Transmembrane</keyword>
<keyword evidence="3" id="KW-1185">Reference proteome</keyword>
<proteinExistence type="predicted"/>
<evidence type="ECO:0000256" key="1">
    <source>
        <dbReference type="SAM" id="Phobius"/>
    </source>
</evidence>
<dbReference type="EMBL" id="JAUSUV010000013">
    <property type="protein sequence ID" value="MDQ0418564.1"/>
    <property type="molecule type" value="Genomic_DNA"/>
</dbReference>
<name>A0AAJ1TLW4_9BACL</name>
<organism evidence="2 3">
    <name type="scientific">Croceifilum oryzae</name>
    <dbReference type="NCBI Taxonomy" id="1553429"/>
    <lineage>
        <taxon>Bacteria</taxon>
        <taxon>Bacillati</taxon>
        <taxon>Bacillota</taxon>
        <taxon>Bacilli</taxon>
        <taxon>Bacillales</taxon>
        <taxon>Thermoactinomycetaceae</taxon>
        <taxon>Croceifilum</taxon>
    </lineage>
</organism>
<dbReference type="AlphaFoldDB" id="A0AAJ1TLW4"/>
<accession>A0AAJ1TLW4</accession>
<comment type="caution">
    <text evidence="2">The sequence shown here is derived from an EMBL/GenBank/DDBJ whole genome shotgun (WGS) entry which is preliminary data.</text>
</comment>
<gene>
    <name evidence="2" type="ORF">J2Z48_002767</name>
</gene>
<reference evidence="2 3" key="1">
    <citation type="submission" date="2023-07" db="EMBL/GenBank/DDBJ databases">
        <title>Genomic Encyclopedia of Type Strains, Phase IV (KMG-IV): sequencing the most valuable type-strain genomes for metagenomic binning, comparative biology and taxonomic classification.</title>
        <authorList>
            <person name="Goeker M."/>
        </authorList>
    </citation>
    <scope>NUCLEOTIDE SEQUENCE [LARGE SCALE GENOMIC DNA]</scope>
    <source>
        <strain evidence="2 3">DSM 46876</strain>
    </source>
</reference>
<dbReference type="Pfam" id="PF09577">
    <property type="entry name" value="Spore_YpjB"/>
    <property type="match status" value="1"/>
</dbReference>
<evidence type="ECO:0000313" key="2">
    <source>
        <dbReference type="EMBL" id="MDQ0418564.1"/>
    </source>
</evidence>